<name>A0A240UJI2_9BURK</name>
<feature type="domain" description="Bacterial type II secretion system protein E" evidence="2">
    <location>
        <begin position="165"/>
        <end position="340"/>
    </location>
</feature>
<sequence>MTSAIAPVSPTSQFPGYEPEFAFVPEPRLFGEAQLDALLEHCSGHDASDVTIQTEEPIYAHIQGRNVRITKRSLNANEVEILVNSIYGSNGVTQIRKGEEIDTRHVVVRRAKNAYDNMIVVAKFGFRVNITGCWSHGDENGMQITARTIKALPPSMDEMGIEPGIAENLYPEQGLVCICGPTGSGKSTILAGAMRKKIEDPRAHTKIITYEAPIEYVYDDLARATAIVSQHEVPRHVASFSRGVRNALRRAPKIILVGETRDMETAQASLEASQTGHAVYTTVHTNSVAHTLARLANMFPPAERMTKVFELAESLRIVVVQRLVRKADGKGRVALREFLVFDQGVRDQLRSATSLREAEHMLAKMVERHGQTMMSAAQKAFDGGLISADMMAVFERESKSSLIEDLGMSFG</sequence>
<comment type="similarity">
    <text evidence="1">Belongs to the GSP E family.</text>
</comment>
<dbReference type="InterPro" id="IPR027417">
    <property type="entry name" value="P-loop_NTPase"/>
</dbReference>
<evidence type="ECO:0000313" key="3">
    <source>
        <dbReference type="EMBL" id="ART61233.1"/>
    </source>
</evidence>
<dbReference type="KEGG" id="acis:CBP35_19875"/>
<dbReference type="Pfam" id="PF00437">
    <property type="entry name" value="T2SSE"/>
    <property type="match status" value="1"/>
</dbReference>
<dbReference type="AlphaFoldDB" id="A0A240UJI2"/>
<gene>
    <name evidence="3" type="ORF">CBP36_19905</name>
</gene>
<evidence type="ECO:0000313" key="4">
    <source>
        <dbReference type="Proteomes" id="UP000194440"/>
    </source>
</evidence>
<reference evidence="3" key="1">
    <citation type="submission" date="2017-05" db="EMBL/GenBank/DDBJ databases">
        <title>Polyphasic characterization of four soil-derived phenanthrene-degrading Acidovorax strains and proposal of Acidovorax phenanthrenivorans sp. nov.</title>
        <authorList>
            <person name="Singleton D."/>
            <person name="Lee J."/>
            <person name="Dickey A.N."/>
            <person name="Stroud A."/>
            <person name="Scholl E.H."/>
            <person name="Wright F.A."/>
            <person name="Aitken M.D."/>
        </authorList>
    </citation>
    <scope>NUCLEOTIDE SEQUENCE</scope>
    <source>
        <strain evidence="3">P4</strain>
        <plasmid evidence="3">pACP4.1</plasmid>
    </source>
</reference>
<dbReference type="RefSeq" id="WP_086929004.1">
    <property type="nucleotide sequence ID" value="NZ_CP021363.1"/>
</dbReference>
<evidence type="ECO:0000259" key="2">
    <source>
        <dbReference type="Pfam" id="PF00437"/>
    </source>
</evidence>
<keyword evidence="4" id="KW-1185">Reference proteome</keyword>
<dbReference type="Gene3D" id="3.30.450.90">
    <property type="match status" value="1"/>
</dbReference>
<accession>A0A240UJI2</accession>
<keyword evidence="3" id="KW-0614">Plasmid</keyword>
<dbReference type="PANTHER" id="PTHR30486:SF6">
    <property type="entry name" value="TYPE IV PILUS RETRACTATION ATPASE PILT"/>
    <property type="match status" value="1"/>
</dbReference>
<dbReference type="PANTHER" id="PTHR30486">
    <property type="entry name" value="TWITCHING MOTILITY PROTEIN PILT"/>
    <property type="match status" value="1"/>
</dbReference>
<dbReference type="InterPro" id="IPR050921">
    <property type="entry name" value="T4SS_GSP_E_ATPase"/>
</dbReference>
<dbReference type="EMBL" id="CP021367">
    <property type="protein sequence ID" value="ART61233.1"/>
    <property type="molecule type" value="Genomic_DNA"/>
</dbReference>
<dbReference type="SUPFAM" id="SSF52540">
    <property type="entry name" value="P-loop containing nucleoside triphosphate hydrolases"/>
    <property type="match status" value="1"/>
</dbReference>
<dbReference type="GO" id="GO:0016887">
    <property type="term" value="F:ATP hydrolysis activity"/>
    <property type="evidence" value="ECO:0007669"/>
    <property type="project" value="InterPro"/>
</dbReference>
<organism evidence="3 4">
    <name type="scientific">Acidovorax carolinensis</name>
    <dbReference type="NCBI Taxonomy" id="553814"/>
    <lineage>
        <taxon>Bacteria</taxon>
        <taxon>Pseudomonadati</taxon>
        <taxon>Pseudomonadota</taxon>
        <taxon>Betaproteobacteria</taxon>
        <taxon>Burkholderiales</taxon>
        <taxon>Comamonadaceae</taxon>
        <taxon>Acidovorax</taxon>
    </lineage>
</organism>
<dbReference type="KEGG" id="acip:CBP36_19905"/>
<dbReference type="InterPro" id="IPR001482">
    <property type="entry name" value="T2SS/T4SS_dom"/>
</dbReference>
<protein>
    <recommendedName>
        <fullName evidence="2">Bacterial type II secretion system protein E domain-containing protein</fullName>
    </recommendedName>
</protein>
<geneLocation type="plasmid" evidence="3 4">
    <name>pACP4.1</name>
</geneLocation>
<proteinExistence type="inferred from homology"/>
<evidence type="ECO:0000256" key="1">
    <source>
        <dbReference type="ARBA" id="ARBA00006611"/>
    </source>
</evidence>
<dbReference type="Proteomes" id="UP000194440">
    <property type="component" value="Plasmid pACP4.1"/>
</dbReference>
<dbReference type="Gene3D" id="3.40.50.300">
    <property type="entry name" value="P-loop containing nucleotide triphosphate hydrolases"/>
    <property type="match status" value="1"/>
</dbReference>
<dbReference type="OrthoDB" id="5790493at2"/>